<evidence type="ECO:0000256" key="1">
    <source>
        <dbReference type="RuleBase" id="RU363093"/>
    </source>
</evidence>
<evidence type="ECO:0000259" key="2">
    <source>
        <dbReference type="Pfam" id="PF03070"/>
    </source>
</evidence>
<dbReference type="GO" id="GO:0050334">
    <property type="term" value="F:thiaminase activity"/>
    <property type="evidence" value="ECO:0007669"/>
    <property type="project" value="UniProtKB-EC"/>
</dbReference>
<keyword evidence="1" id="KW-0784">Thiamine biosynthesis</keyword>
<keyword evidence="1" id="KW-0378">Hydrolase</keyword>
<dbReference type="NCBIfam" id="TIGR04306">
    <property type="entry name" value="salvage_TenA"/>
    <property type="match status" value="1"/>
</dbReference>
<dbReference type="CDD" id="cd19365">
    <property type="entry name" value="TenA_C-like"/>
    <property type="match status" value="1"/>
</dbReference>
<comment type="pathway">
    <text evidence="1">Cofactor biosynthesis; thiamine diphosphate biosynthesis.</text>
</comment>
<dbReference type="Proteomes" id="UP000249248">
    <property type="component" value="Unassembled WGS sequence"/>
</dbReference>
<dbReference type="PANTHER" id="PTHR43198">
    <property type="entry name" value="BIFUNCTIONAL TH2 PROTEIN"/>
    <property type="match status" value="1"/>
</dbReference>
<keyword evidence="4" id="KW-1185">Reference proteome</keyword>
<evidence type="ECO:0000313" key="3">
    <source>
        <dbReference type="EMBL" id="PZE17547.1"/>
    </source>
</evidence>
<dbReference type="InterPro" id="IPR050967">
    <property type="entry name" value="Thiamine_Salvage_TenA"/>
</dbReference>
<name>A0A2W1N025_9FLAO</name>
<dbReference type="GO" id="GO:0005829">
    <property type="term" value="C:cytosol"/>
    <property type="evidence" value="ECO:0007669"/>
    <property type="project" value="TreeGrafter"/>
</dbReference>
<protein>
    <recommendedName>
        <fullName evidence="1">Aminopyrimidine aminohydrolase</fullName>
        <ecNumber evidence="1">3.5.99.2</ecNumber>
    </recommendedName>
</protein>
<dbReference type="RefSeq" id="WP_111062507.1">
    <property type="nucleotide sequence ID" value="NZ_JBHUCU010000027.1"/>
</dbReference>
<proteinExistence type="inferred from homology"/>
<gene>
    <name evidence="3" type="primary">tenA</name>
    <name evidence="3" type="ORF">DNU06_06885</name>
</gene>
<dbReference type="SUPFAM" id="SSF48613">
    <property type="entry name" value="Heme oxygenase-like"/>
    <property type="match status" value="1"/>
</dbReference>
<comment type="function">
    <text evidence="1">Catalyzes an amino-pyrimidine hydrolysis reaction at the C5' of the pyrimidine moiety of thiamine compounds, a reaction that is part of a thiamine salvage pathway.</text>
</comment>
<dbReference type="InterPro" id="IPR027574">
    <property type="entry name" value="Thiaminase_II"/>
</dbReference>
<sequence>MSDWFKQVRENTDNIVHEIKNHPFIKGLIAGSLPKDVFQFYINQDALYLAEYKKVLATVGIKCHAVEETQFFLDAATGILAVEDALHKTYIKDLAFNTVPSPTCELYTSYLARITANHSLSEGLAAVLPCFTVYKEIGDYIQANQNEQANNPYQSWIDTYGGIDFENSVNKAIAITNKYAQSADKETLNNMELSFTKSTKLEWLFWDSAFKKEAWKI</sequence>
<comment type="caution">
    <text evidence="3">The sequence shown here is derived from an EMBL/GenBank/DDBJ whole genome shotgun (WGS) entry which is preliminary data.</text>
</comment>
<comment type="similarity">
    <text evidence="1">Belongs to the TenA family.</text>
</comment>
<dbReference type="OrthoDB" id="34166at2"/>
<accession>A0A2W1N025</accession>
<dbReference type="UniPathway" id="UPA00060"/>
<dbReference type="Pfam" id="PF03070">
    <property type="entry name" value="TENA_THI-4"/>
    <property type="match status" value="1"/>
</dbReference>
<comment type="catalytic activity">
    <reaction evidence="1">
        <text>thiamine + H2O = 5-(2-hydroxyethyl)-4-methylthiazole + 4-amino-5-hydroxymethyl-2-methylpyrimidine + H(+)</text>
        <dbReference type="Rhea" id="RHEA:17509"/>
        <dbReference type="ChEBI" id="CHEBI:15377"/>
        <dbReference type="ChEBI" id="CHEBI:15378"/>
        <dbReference type="ChEBI" id="CHEBI:16892"/>
        <dbReference type="ChEBI" id="CHEBI:17957"/>
        <dbReference type="ChEBI" id="CHEBI:18385"/>
        <dbReference type="EC" id="3.5.99.2"/>
    </reaction>
</comment>
<dbReference type="GO" id="GO:0009229">
    <property type="term" value="P:thiamine diphosphate biosynthetic process"/>
    <property type="evidence" value="ECO:0007669"/>
    <property type="project" value="UniProtKB-UniPathway"/>
</dbReference>
<reference evidence="3 4" key="1">
    <citation type="submission" date="2018-06" db="EMBL/GenBank/DDBJ databases">
        <title>The draft genome sequence of Crocinitomix sp. SM1701.</title>
        <authorList>
            <person name="Zhang X."/>
        </authorList>
    </citation>
    <scope>NUCLEOTIDE SEQUENCE [LARGE SCALE GENOMIC DNA]</scope>
    <source>
        <strain evidence="3 4">SM1701</strain>
    </source>
</reference>
<dbReference type="InterPro" id="IPR016084">
    <property type="entry name" value="Haem_Oase-like_multi-hlx"/>
</dbReference>
<evidence type="ECO:0000313" key="4">
    <source>
        <dbReference type="Proteomes" id="UP000249248"/>
    </source>
</evidence>
<dbReference type="PANTHER" id="PTHR43198:SF2">
    <property type="entry name" value="SI:CH1073-67J19.1-RELATED"/>
    <property type="match status" value="1"/>
</dbReference>
<dbReference type="Gene3D" id="1.20.910.10">
    <property type="entry name" value="Heme oxygenase-like"/>
    <property type="match status" value="1"/>
</dbReference>
<dbReference type="AlphaFoldDB" id="A0A2W1N025"/>
<dbReference type="EC" id="3.5.99.2" evidence="1"/>
<organism evidence="3 4">
    <name type="scientific">Putridiphycobacter roseus</name>
    <dbReference type="NCBI Taxonomy" id="2219161"/>
    <lineage>
        <taxon>Bacteria</taxon>
        <taxon>Pseudomonadati</taxon>
        <taxon>Bacteroidota</taxon>
        <taxon>Flavobacteriia</taxon>
        <taxon>Flavobacteriales</taxon>
        <taxon>Crocinitomicaceae</taxon>
        <taxon>Putridiphycobacter</taxon>
    </lineage>
</organism>
<dbReference type="EMBL" id="QKSB01000003">
    <property type="protein sequence ID" value="PZE17547.1"/>
    <property type="molecule type" value="Genomic_DNA"/>
</dbReference>
<dbReference type="GO" id="GO:0009228">
    <property type="term" value="P:thiamine biosynthetic process"/>
    <property type="evidence" value="ECO:0007669"/>
    <property type="project" value="UniProtKB-KW"/>
</dbReference>
<dbReference type="InterPro" id="IPR004305">
    <property type="entry name" value="Thiaminase-2/PQQC"/>
</dbReference>
<comment type="catalytic activity">
    <reaction evidence="1">
        <text>4-amino-5-aminomethyl-2-methylpyrimidine + H2O = 4-amino-5-hydroxymethyl-2-methylpyrimidine + NH4(+)</text>
        <dbReference type="Rhea" id="RHEA:31799"/>
        <dbReference type="ChEBI" id="CHEBI:15377"/>
        <dbReference type="ChEBI" id="CHEBI:16892"/>
        <dbReference type="ChEBI" id="CHEBI:28938"/>
        <dbReference type="ChEBI" id="CHEBI:63416"/>
        <dbReference type="EC" id="3.5.99.2"/>
    </reaction>
</comment>
<feature type="domain" description="Thiaminase-2/PQQC" evidence="2">
    <location>
        <begin position="12"/>
        <end position="210"/>
    </location>
</feature>